<dbReference type="Pfam" id="PF00487">
    <property type="entry name" value="FA_desaturase"/>
    <property type="match status" value="1"/>
</dbReference>
<evidence type="ECO:0000256" key="10">
    <source>
        <dbReference type="ARBA" id="ARBA00022919"/>
    </source>
</evidence>
<dbReference type="EC" id="1.14.19.18" evidence="5"/>
<evidence type="ECO:0000256" key="11">
    <source>
        <dbReference type="ARBA" id="ARBA00022989"/>
    </source>
</evidence>
<evidence type="ECO:0000256" key="4">
    <source>
        <dbReference type="ARBA" id="ARBA00009295"/>
    </source>
</evidence>
<accession>A0A9P9ATD7</accession>
<evidence type="ECO:0000256" key="2">
    <source>
        <dbReference type="ARBA" id="ARBA00004760"/>
    </source>
</evidence>
<keyword evidence="10" id="KW-0746">Sphingolipid metabolism</keyword>
<dbReference type="InterPro" id="IPR001199">
    <property type="entry name" value="Cyt_B5-like_heme/steroid-bd"/>
</dbReference>
<evidence type="ECO:0000256" key="6">
    <source>
        <dbReference type="ARBA" id="ARBA00016939"/>
    </source>
</evidence>
<dbReference type="InterPro" id="IPR005804">
    <property type="entry name" value="FA_desaturase_dom"/>
</dbReference>
<protein>
    <recommendedName>
        <fullName evidence="6">Delta 8-(E)-sphingolipid desaturase</fullName>
        <ecNumber evidence="5">1.14.19.18</ecNumber>
    </recommendedName>
</protein>
<comment type="pathway">
    <text evidence="3">Sphingolipid metabolism.</text>
</comment>
<feature type="transmembrane region" description="Helical" evidence="17">
    <location>
        <begin position="408"/>
        <end position="430"/>
    </location>
</feature>
<dbReference type="Pfam" id="PF00173">
    <property type="entry name" value="Cyt-b5"/>
    <property type="match status" value="1"/>
</dbReference>
<comment type="caution">
    <text evidence="19">The sequence shown here is derived from an EMBL/GenBank/DDBJ whole genome shotgun (WGS) entry which is preliminary data.</text>
</comment>
<dbReference type="Gene3D" id="3.10.120.10">
    <property type="entry name" value="Cytochrome b5-like heme/steroid binding domain"/>
    <property type="match status" value="1"/>
</dbReference>
<evidence type="ECO:0000313" key="19">
    <source>
        <dbReference type="EMBL" id="KAH6890981.1"/>
    </source>
</evidence>
<evidence type="ECO:0000256" key="14">
    <source>
        <dbReference type="ARBA" id="ARBA00023098"/>
    </source>
</evidence>
<feature type="region of interest" description="Disordered" evidence="16">
    <location>
        <begin position="1"/>
        <end position="22"/>
    </location>
</feature>
<feature type="domain" description="Cytochrome b5 heme-binding" evidence="18">
    <location>
        <begin position="24"/>
        <end position="99"/>
    </location>
</feature>
<keyword evidence="14" id="KW-0443">Lipid metabolism</keyword>
<dbReference type="OrthoDB" id="260091at2759"/>
<reference evidence="19 20" key="1">
    <citation type="journal article" date="2021" name="Nat. Commun.">
        <title>Genetic determinants of endophytism in the Arabidopsis root mycobiome.</title>
        <authorList>
            <person name="Mesny F."/>
            <person name="Miyauchi S."/>
            <person name="Thiergart T."/>
            <person name="Pickel B."/>
            <person name="Atanasova L."/>
            <person name="Karlsson M."/>
            <person name="Huettel B."/>
            <person name="Barry K.W."/>
            <person name="Haridas S."/>
            <person name="Chen C."/>
            <person name="Bauer D."/>
            <person name="Andreopoulos W."/>
            <person name="Pangilinan J."/>
            <person name="LaButti K."/>
            <person name="Riley R."/>
            <person name="Lipzen A."/>
            <person name="Clum A."/>
            <person name="Drula E."/>
            <person name="Henrissat B."/>
            <person name="Kohler A."/>
            <person name="Grigoriev I.V."/>
            <person name="Martin F.M."/>
            <person name="Hacquard S."/>
        </authorList>
    </citation>
    <scope>NUCLEOTIDE SEQUENCE [LARGE SCALE GENOMIC DNA]</scope>
    <source>
        <strain evidence="19 20">MPI-CAGE-CH-0241</strain>
    </source>
</reference>
<dbReference type="GO" id="GO:0006665">
    <property type="term" value="P:sphingolipid metabolic process"/>
    <property type="evidence" value="ECO:0007669"/>
    <property type="project" value="UniProtKB-KW"/>
</dbReference>
<dbReference type="InterPro" id="IPR036400">
    <property type="entry name" value="Cyt_B5-like_heme/steroid_sf"/>
</dbReference>
<evidence type="ECO:0000256" key="5">
    <source>
        <dbReference type="ARBA" id="ARBA00012019"/>
    </source>
</evidence>
<comment type="pathway">
    <text evidence="2">Lipid metabolism; sphingolipid metabolism.</text>
</comment>
<evidence type="ECO:0000256" key="8">
    <source>
        <dbReference type="ARBA" id="ARBA00022692"/>
    </source>
</evidence>
<evidence type="ECO:0000256" key="7">
    <source>
        <dbReference type="ARBA" id="ARBA00022617"/>
    </source>
</evidence>
<name>A0A9P9ATD7_9HYPO</name>
<dbReference type="PANTHER" id="PTHR19353:SF30">
    <property type="entry name" value="DELTA 8-(E)-SPHINGOLIPID DESATURASE"/>
    <property type="match status" value="1"/>
</dbReference>
<organism evidence="19 20">
    <name type="scientific">Thelonectria olida</name>
    <dbReference type="NCBI Taxonomy" id="1576542"/>
    <lineage>
        <taxon>Eukaryota</taxon>
        <taxon>Fungi</taxon>
        <taxon>Dikarya</taxon>
        <taxon>Ascomycota</taxon>
        <taxon>Pezizomycotina</taxon>
        <taxon>Sordariomycetes</taxon>
        <taxon>Hypocreomycetidae</taxon>
        <taxon>Hypocreales</taxon>
        <taxon>Nectriaceae</taxon>
        <taxon>Thelonectria</taxon>
    </lineage>
</organism>
<feature type="transmembrane region" description="Helical" evidence="17">
    <location>
        <begin position="289"/>
        <end position="311"/>
    </location>
</feature>
<evidence type="ECO:0000256" key="13">
    <source>
        <dbReference type="ARBA" id="ARBA00023004"/>
    </source>
</evidence>
<gene>
    <name evidence="19" type="ORF">B0T10DRAFT_402501</name>
</gene>
<dbReference type="PROSITE" id="PS50255">
    <property type="entry name" value="CYTOCHROME_B5_2"/>
    <property type="match status" value="1"/>
</dbReference>
<dbReference type="SMART" id="SM01117">
    <property type="entry name" value="Cyt-b5"/>
    <property type="match status" value="1"/>
</dbReference>
<evidence type="ECO:0000256" key="1">
    <source>
        <dbReference type="ARBA" id="ARBA00004141"/>
    </source>
</evidence>
<evidence type="ECO:0000256" key="12">
    <source>
        <dbReference type="ARBA" id="ARBA00023002"/>
    </source>
</evidence>
<keyword evidence="9" id="KW-0479">Metal-binding</keyword>
<dbReference type="GO" id="GO:0016020">
    <property type="term" value="C:membrane"/>
    <property type="evidence" value="ECO:0007669"/>
    <property type="project" value="UniProtKB-SubCell"/>
</dbReference>
<keyword evidence="20" id="KW-1185">Reference proteome</keyword>
<keyword evidence="11 17" id="KW-1133">Transmembrane helix</keyword>
<sequence length="575" mass="65878">MSDPAPLRITGFPPQQPKVSNRAPPLMTRDEIEAQISEGSNIVIMHGQVIRVDPWLKYHPGGDKAMLHLVGKDASDEVDALHSLEARQQMLRYRIGRIEGSWTNFIPPIQGGVYRSRVEIEAASNKPDYDKDQSSSSASRTPSPIFDDDETQGLRHRASDKSKEACAESVSSASSAEEVMDGMSYLDTVTREYVTLDLEKYPSPDEATQAKIIEKYRALHQRIWDEGLYECNYWAYAIECSRYTLLFLLMWACLYFKQYFLGAFFLGAMWHQLVFAAHDAGHMGITHSFHVDTVLGIIIADFIGGLSLGWWKRNHNVHHIVTNAPEHDPDIEHMPLFAVSHRLLGSLRSTFYDRVMEYNAVAKVLLRIQTWTYYPFLAFGRFNLYFLSWDFLIAGRGPRKGPAAWHRWLEMVGQVFFWTWFGYGILYKVIPDNWSRFTFVMVSHITSSPLHVQIVLSHFAMSTVDLGPQESFAQKMLRTTMDVDCPEWLDFFHGGLQFQVIHHLFPRVPRHNLRKTQKLVQEFCNEVGIPYALYGFANSNQRVIGRLAEVSRQAAILAKCQKSIVDNGNWSGVHY</sequence>
<comment type="subcellular location">
    <subcellularLocation>
        <location evidence="1">Membrane</location>
        <topology evidence="1">Multi-pass membrane protein</topology>
    </subcellularLocation>
</comment>
<evidence type="ECO:0000256" key="3">
    <source>
        <dbReference type="ARBA" id="ARBA00004991"/>
    </source>
</evidence>
<evidence type="ECO:0000256" key="9">
    <source>
        <dbReference type="ARBA" id="ARBA00022723"/>
    </source>
</evidence>
<dbReference type="PIRSF" id="PIRSF015921">
    <property type="entry name" value="FA_sphinglp_des"/>
    <property type="match status" value="1"/>
</dbReference>
<dbReference type="GO" id="GO:0016717">
    <property type="term" value="F:oxidoreductase activity, acting on paired donors, with oxidation of a pair of donors resulting in the reduction of molecular oxygen to two molecules of water"/>
    <property type="evidence" value="ECO:0007669"/>
    <property type="project" value="TreeGrafter"/>
</dbReference>
<evidence type="ECO:0000259" key="18">
    <source>
        <dbReference type="PROSITE" id="PS50255"/>
    </source>
</evidence>
<dbReference type="SUPFAM" id="SSF55856">
    <property type="entry name" value="Cytochrome b5-like heme/steroid binding domain"/>
    <property type="match status" value="1"/>
</dbReference>
<dbReference type="Proteomes" id="UP000777438">
    <property type="component" value="Unassembled WGS sequence"/>
</dbReference>
<proteinExistence type="inferred from homology"/>
<dbReference type="EMBL" id="JAGPYM010000008">
    <property type="protein sequence ID" value="KAH6890981.1"/>
    <property type="molecule type" value="Genomic_DNA"/>
</dbReference>
<keyword evidence="15 17" id="KW-0472">Membrane</keyword>
<keyword evidence="12" id="KW-0560">Oxidoreductase</keyword>
<dbReference type="AlphaFoldDB" id="A0A9P9ATD7"/>
<dbReference type="GO" id="GO:0046872">
    <property type="term" value="F:metal ion binding"/>
    <property type="evidence" value="ECO:0007669"/>
    <property type="project" value="UniProtKB-KW"/>
</dbReference>
<evidence type="ECO:0000256" key="17">
    <source>
        <dbReference type="SAM" id="Phobius"/>
    </source>
</evidence>
<comment type="similarity">
    <text evidence="4">Belongs to the fatty acid desaturase type 1 family.</text>
</comment>
<dbReference type="CDD" id="cd03506">
    <property type="entry name" value="Delta6-FADS-like"/>
    <property type="match status" value="1"/>
</dbReference>
<dbReference type="PANTHER" id="PTHR19353">
    <property type="entry name" value="FATTY ACID DESATURASE 2"/>
    <property type="match status" value="1"/>
</dbReference>
<keyword evidence="7" id="KW-0349">Heme</keyword>
<keyword evidence="13" id="KW-0408">Iron</keyword>
<evidence type="ECO:0000256" key="15">
    <source>
        <dbReference type="ARBA" id="ARBA00023136"/>
    </source>
</evidence>
<feature type="region of interest" description="Disordered" evidence="16">
    <location>
        <begin position="124"/>
        <end position="163"/>
    </location>
</feature>
<evidence type="ECO:0000313" key="20">
    <source>
        <dbReference type="Proteomes" id="UP000777438"/>
    </source>
</evidence>
<dbReference type="InterPro" id="IPR012171">
    <property type="entry name" value="Fatty_acid_desaturase"/>
</dbReference>
<keyword evidence="8 17" id="KW-0812">Transmembrane</keyword>
<evidence type="ECO:0000256" key="16">
    <source>
        <dbReference type="SAM" id="MobiDB-lite"/>
    </source>
</evidence>